<dbReference type="SUPFAM" id="SSF51621">
    <property type="entry name" value="Phosphoenolpyruvate/pyruvate domain"/>
    <property type="match status" value="1"/>
</dbReference>
<evidence type="ECO:0000313" key="13">
    <source>
        <dbReference type="EMBL" id="MBA4496038.1"/>
    </source>
</evidence>
<evidence type="ECO:0000256" key="5">
    <source>
        <dbReference type="ARBA" id="ARBA00022419"/>
    </source>
</evidence>
<dbReference type="Gene3D" id="1.20.1440.90">
    <property type="entry name" value="Phosphoenolpyruvate/pyruvate domain"/>
    <property type="match status" value="1"/>
</dbReference>
<dbReference type="PANTHER" id="PTHR30523:SF6">
    <property type="entry name" value="PHOSPHOENOLPYRUVATE CARBOXYLASE"/>
    <property type="match status" value="1"/>
</dbReference>
<dbReference type="GO" id="GO:0006099">
    <property type="term" value="P:tricarboxylic acid cycle"/>
    <property type="evidence" value="ECO:0007669"/>
    <property type="project" value="InterPro"/>
</dbReference>
<dbReference type="PROSITE" id="PS00781">
    <property type="entry name" value="PEPCASE_1"/>
    <property type="match status" value="1"/>
</dbReference>
<comment type="catalytic activity">
    <reaction evidence="9 10">
        <text>oxaloacetate + phosphate = phosphoenolpyruvate + hydrogencarbonate</text>
        <dbReference type="Rhea" id="RHEA:28370"/>
        <dbReference type="ChEBI" id="CHEBI:16452"/>
        <dbReference type="ChEBI" id="CHEBI:17544"/>
        <dbReference type="ChEBI" id="CHEBI:43474"/>
        <dbReference type="ChEBI" id="CHEBI:58702"/>
        <dbReference type="EC" id="4.1.1.31"/>
    </reaction>
</comment>
<feature type="active site" evidence="10 11">
    <location>
        <position position="153"/>
    </location>
</feature>
<dbReference type="InterPro" id="IPR015813">
    <property type="entry name" value="Pyrv/PenolPyrv_kinase-like_dom"/>
</dbReference>
<evidence type="ECO:0000256" key="9">
    <source>
        <dbReference type="ARBA" id="ARBA00048995"/>
    </source>
</evidence>
<dbReference type="Pfam" id="PF00311">
    <property type="entry name" value="PEPcase"/>
    <property type="match status" value="1"/>
</dbReference>
<evidence type="ECO:0000256" key="6">
    <source>
        <dbReference type="ARBA" id="ARBA00022842"/>
    </source>
</evidence>
<organism evidence="13 14">
    <name type="scientific">Paenactinomyces guangxiensis</name>
    <dbReference type="NCBI Taxonomy" id="1490290"/>
    <lineage>
        <taxon>Bacteria</taxon>
        <taxon>Bacillati</taxon>
        <taxon>Bacillota</taxon>
        <taxon>Bacilli</taxon>
        <taxon>Bacillales</taxon>
        <taxon>Thermoactinomycetaceae</taxon>
        <taxon>Paenactinomyces</taxon>
    </lineage>
</organism>
<dbReference type="Proteomes" id="UP000535491">
    <property type="component" value="Unassembled WGS sequence"/>
</dbReference>
<dbReference type="RefSeq" id="WP_181754088.1">
    <property type="nucleotide sequence ID" value="NZ_JACEIQ010000022.1"/>
</dbReference>
<dbReference type="NCBIfam" id="NF000584">
    <property type="entry name" value="PRK00009.1"/>
    <property type="match status" value="1"/>
</dbReference>
<dbReference type="PRINTS" id="PR00150">
    <property type="entry name" value="PEPCARBXLASE"/>
</dbReference>
<gene>
    <name evidence="10 13" type="primary">ppc</name>
    <name evidence="13" type="ORF">H1191_17290</name>
</gene>
<reference evidence="13 14" key="1">
    <citation type="submission" date="2020-07" db="EMBL/GenBank/DDBJ databases">
        <authorList>
            <person name="Feng H."/>
        </authorList>
    </citation>
    <scope>NUCLEOTIDE SEQUENCE [LARGE SCALE GENOMIC DNA]</scope>
    <source>
        <strain evidence="14">s-10</strain>
    </source>
</reference>
<evidence type="ECO:0000256" key="8">
    <source>
        <dbReference type="ARBA" id="ARBA00023300"/>
    </source>
</evidence>
<evidence type="ECO:0000256" key="1">
    <source>
        <dbReference type="ARBA" id="ARBA00001946"/>
    </source>
</evidence>
<evidence type="ECO:0000256" key="4">
    <source>
        <dbReference type="ARBA" id="ARBA00012305"/>
    </source>
</evidence>
<comment type="caution">
    <text evidence="13">The sequence shown here is derived from an EMBL/GenBank/DDBJ whole genome shotgun (WGS) entry which is preliminary data.</text>
</comment>
<dbReference type="GO" id="GO:0005829">
    <property type="term" value="C:cytosol"/>
    <property type="evidence" value="ECO:0007669"/>
    <property type="project" value="TreeGrafter"/>
</dbReference>
<protein>
    <recommendedName>
        <fullName evidence="5 10">Phosphoenolpyruvate carboxylase</fullName>
        <shortName evidence="10">PEPC</shortName>
        <shortName evidence="10">PEPCase</shortName>
        <ecNumber evidence="4 10">4.1.1.31</ecNumber>
    </recommendedName>
</protein>
<sequence length="930" mass="107447">MKSGDQLTDHISKDIPLRRDVKFLGHILGDVLVMQGGKELLDHVEKIRELTKQLRTSFQPELLKRCKEEIEQLSPEMRQDVIRAFAIYFQLVNIAEQNHRVRRHRYYRRSKNGEIQPHSIESAVRQLKEKGFTADEVERVLEFLSLELVITAHPTEAVRRTVLDIHHRIAKEVERLDHPFITESEREEIRENLLGEVCTLWQSDELRLRKPTVMDEVRNGLYYVDETLFEVLPQVHKELERCLSEYYPERRWHVPSFLRFGSWIGGDRDGNPSVTPEVTWNTLVMQRELVISKYEAAIMQLTKKLSYSTRKIKITEKLAQSIRRDEETVHLEDVGQGKWRNEHEPYRRKCTFMLARLKHTRTGEKELGVYESPDQLLEDLKCIDESLRTHHAEAIADHELARLIRQVELFGFHLLTLDIRQHSAEHEKALTEILSVLGIEPNYNHLTESEKIRLLSDLLKDPRPLTSSFLNYSPETKQCIELFRVIARAKEEFGEDAIRNYLISMTQGTSDLLEVVLLAKEVGLYRQQGTEKISRLHVVPLLETIDDLHRAGEIMETYFQHPSFVPGKRDNHPVQEIMLGYSDSNKDGGVISANWELYRAQLSLSRLARKYGMDARFFHGRGGALGRGGGTLNRSIMANPVSAVLGGVKITEQGEVLSSRYALRPIALRSLEQATSALLLSAAAASTGEKHDLNQEWIRAIEEISNESLKRYQSLVFDDPAFLSFFHEATPLPEVGELKIGSRPARRKNSQQFEDLRAIPWVFAWTQTRYLFPAWFAAGSGLTNYLSRYPEKGLSQLQEMYQYWPFFRSLIDNLQMALAKADLVIAREYTSLVKDRKAGDRIFKLIEEEFHLTRERVLEITKQKELLDHVPVIQESIRLRNPYVDPLSFIQVFLLREWRNQSGAEPDASLQLEQVLLTINGIAAGLRNTG</sequence>
<evidence type="ECO:0000256" key="2">
    <source>
        <dbReference type="ARBA" id="ARBA00003670"/>
    </source>
</evidence>
<dbReference type="InterPro" id="IPR033129">
    <property type="entry name" value="PEPCASE_His_AS"/>
</dbReference>
<comment type="similarity">
    <text evidence="3 10">Belongs to the PEPCase type 1 family.</text>
</comment>
<comment type="function">
    <text evidence="2 10">Forms oxaloacetate, a four-carbon dicarboxylic acid source for the tricarboxylic acid cycle.</text>
</comment>
<dbReference type="InterPro" id="IPR022805">
    <property type="entry name" value="PEP_COase_bac/pln-type"/>
</dbReference>
<dbReference type="InterPro" id="IPR018129">
    <property type="entry name" value="PEP_COase_Lys_AS"/>
</dbReference>
<dbReference type="PANTHER" id="PTHR30523">
    <property type="entry name" value="PHOSPHOENOLPYRUVATE CARBOXYLASE"/>
    <property type="match status" value="1"/>
</dbReference>
<accession>A0A7W2AAM1</accession>
<dbReference type="AlphaFoldDB" id="A0A7W2AAM1"/>
<dbReference type="GO" id="GO:0000287">
    <property type="term" value="F:magnesium ion binding"/>
    <property type="evidence" value="ECO:0007669"/>
    <property type="project" value="UniProtKB-UniRule"/>
</dbReference>
<comment type="cofactor">
    <cofactor evidence="1 10">
        <name>Mg(2+)</name>
        <dbReference type="ChEBI" id="CHEBI:18420"/>
    </cofactor>
</comment>
<keyword evidence="13" id="KW-0670">Pyruvate</keyword>
<dbReference type="GO" id="GO:0008964">
    <property type="term" value="F:phosphoenolpyruvate carboxylase activity"/>
    <property type="evidence" value="ECO:0007669"/>
    <property type="project" value="UniProtKB-UniRule"/>
</dbReference>
<evidence type="ECO:0000256" key="12">
    <source>
        <dbReference type="PROSITE-ProRule" id="PRU10112"/>
    </source>
</evidence>
<name>A0A7W2AAM1_9BACL</name>
<proteinExistence type="inferred from homology"/>
<keyword evidence="7 10" id="KW-0456">Lyase</keyword>
<evidence type="ECO:0000313" key="14">
    <source>
        <dbReference type="Proteomes" id="UP000535491"/>
    </source>
</evidence>
<keyword evidence="14" id="KW-1185">Reference proteome</keyword>
<dbReference type="GO" id="GO:0015977">
    <property type="term" value="P:carbon fixation"/>
    <property type="evidence" value="ECO:0007669"/>
    <property type="project" value="UniProtKB-UniRule"/>
</dbReference>
<evidence type="ECO:0000256" key="11">
    <source>
        <dbReference type="PROSITE-ProRule" id="PRU10111"/>
    </source>
</evidence>
<dbReference type="PROSITE" id="PS00393">
    <property type="entry name" value="PEPCASE_2"/>
    <property type="match status" value="1"/>
</dbReference>
<dbReference type="EC" id="4.1.1.31" evidence="4 10"/>
<comment type="subunit">
    <text evidence="10">Homotetramer.</text>
</comment>
<feature type="active site" evidence="10 12">
    <location>
        <position position="586"/>
    </location>
</feature>
<dbReference type="InterPro" id="IPR021135">
    <property type="entry name" value="PEP_COase"/>
</dbReference>
<keyword evidence="6 10" id="KW-0460">Magnesium</keyword>
<evidence type="ECO:0000256" key="10">
    <source>
        <dbReference type="HAMAP-Rule" id="MF_00595"/>
    </source>
</evidence>
<dbReference type="EMBL" id="JACEIQ010000022">
    <property type="protein sequence ID" value="MBA4496038.1"/>
    <property type="molecule type" value="Genomic_DNA"/>
</dbReference>
<dbReference type="HAMAP" id="MF_00595">
    <property type="entry name" value="PEPcase_type1"/>
    <property type="match status" value="1"/>
</dbReference>
<evidence type="ECO:0000256" key="3">
    <source>
        <dbReference type="ARBA" id="ARBA00008346"/>
    </source>
</evidence>
<evidence type="ECO:0000256" key="7">
    <source>
        <dbReference type="ARBA" id="ARBA00023239"/>
    </source>
</evidence>
<dbReference type="GO" id="GO:0006107">
    <property type="term" value="P:oxaloacetate metabolic process"/>
    <property type="evidence" value="ECO:0007669"/>
    <property type="project" value="UniProtKB-UniRule"/>
</dbReference>
<keyword evidence="8 10" id="KW-0120">Carbon dioxide fixation</keyword>